<keyword evidence="9 15" id="KW-0547">Nucleotide-binding</keyword>
<evidence type="ECO:0000313" key="17">
    <source>
        <dbReference type="EMBL" id="PSK90891.1"/>
    </source>
</evidence>
<dbReference type="GO" id="GO:0005524">
    <property type="term" value="F:ATP binding"/>
    <property type="evidence" value="ECO:0007669"/>
    <property type="project" value="UniProtKB-KW"/>
</dbReference>
<feature type="binding site" evidence="15">
    <location>
        <begin position="48"/>
        <end position="55"/>
    </location>
    <ligand>
        <name>ATP</name>
        <dbReference type="ChEBI" id="CHEBI:30616"/>
    </ligand>
</feature>
<evidence type="ECO:0000256" key="15">
    <source>
        <dbReference type="HAMAP-Rule" id="MF_00158"/>
    </source>
</evidence>
<dbReference type="Pfam" id="PF02569">
    <property type="entry name" value="Pantoate_ligase"/>
    <property type="match status" value="1"/>
</dbReference>
<evidence type="ECO:0000256" key="13">
    <source>
        <dbReference type="ARBA" id="ARBA00055042"/>
    </source>
</evidence>
<comment type="subcellular location">
    <subcellularLocation>
        <location evidence="1 15">Cytoplasm</location>
    </subcellularLocation>
</comment>
<gene>
    <name evidence="15" type="primary">panC</name>
    <name evidence="17" type="ORF">CLV63_12116</name>
</gene>
<dbReference type="HAMAP" id="MF_00158">
    <property type="entry name" value="PanC"/>
    <property type="match status" value="1"/>
</dbReference>
<keyword evidence="8 15" id="KW-0566">Pantothenate biosynthesis</keyword>
<dbReference type="FunFam" id="3.40.50.620:FF:000114">
    <property type="entry name" value="Pantothenate synthetase"/>
    <property type="match status" value="1"/>
</dbReference>
<dbReference type="NCBIfam" id="TIGR00125">
    <property type="entry name" value="cyt_tran_rel"/>
    <property type="match status" value="1"/>
</dbReference>
<dbReference type="AlphaFoldDB" id="A0A2P8D0Z9"/>
<dbReference type="InterPro" id="IPR014729">
    <property type="entry name" value="Rossmann-like_a/b/a_fold"/>
</dbReference>
<dbReference type="Gene3D" id="3.40.50.620">
    <property type="entry name" value="HUPs"/>
    <property type="match status" value="1"/>
</dbReference>
<evidence type="ECO:0000256" key="16">
    <source>
        <dbReference type="SAM" id="MobiDB-lite"/>
    </source>
</evidence>
<dbReference type="RefSeq" id="WP_106585679.1">
    <property type="nucleotide sequence ID" value="NZ_PYGA01000021.1"/>
</dbReference>
<comment type="subunit">
    <text evidence="15">Homodimer.</text>
</comment>
<feature type="binding site" evidence="15">
    <location>
        <position position="79"/>
    </location>
    <ligand>
        <name>(R)-pantoate</name>
        <dbReference type="ChEBI" id="CHEBI:15980"/>
    </ligand>
</feature>
<comment type="caution">
    <text evidence="17">The sequence shown here is derived from an EMBL/GenBank/DDBJ whole genome shotgun (WGS) entry which is preliminary data.</text>
</comment>
<dbReference type="EMBL" id="PYGA01000021">
    <property type="protein sequence ID" value="PSK90891.1"/>
    <property type="molecule type" value="Genomic_DNA"/>
</dbReference>
<comment type="function">
    <text evidence="13 15">Catalyzes the condensation of pantoate with beta-alanine in an ATP-dependent reaction via a pantoyl-adenylate intermediate.</text>
</comment>
<feature type="binding site" evidence="15">
    <location>
        <position position="194"/>
    </location>
    <ligand>
        <name>ATP</name>
        <dbReference type="ChEBI" id="CHEBI:30616"/>
    </ligand>
</feature>
<dbReference type="GO" id="GO:0004592">
    <property type="term" value="F:pantoate-beta-alanine ligase activity"/>
    <property type="evidence" value="ECO:0007669"/>
    <property type="project" value="UniProtKB-UniRule"/>
</dbReference>
<dbReference type="GO" id="GO:0015940">
    <property type="term" value="P:pantothenate biosynthetic process"/>
    <property type="evidence" value="ECO:0007669"/>
    <property type="project" value="UniProtKB-UniRule"/>
</dbReference>
<protein>
    <recommendedName>
        <fullName evidence="5 15">Pantothenate synthetase</fullName>
        <shortName evidence="15">PS</shortName>
        <ecNumber evidence="4 15">6.3.2.1</ecNumber>
    </recommendedName>
    <alternativeName>
        <fullName evidence="14 15">Pantoate--beta-alanine ligase</fullName>
    </alternativeName>
    <alternativeName>
        <fullName evidence="11 15">Pantoate-activating enzyme</fullName>
    </alternativeName>
</protein>
<dbReference type="OrthoDB" id="9773087at2"/>
<feature type="active site" description="Proton donor" evidence="15">
    <location>
        <position position="55"/>
    </location>
</feature>
<dbReference type="InterPro" id="IPR004821">
    <property type="entry name" value="Cyt_trans-like"/>
</dbReference>
<comment type="miscellaneous">
    <text evidence="15">The reaction proceeds by a bi uni uni bi ping pong mechanism.</text>
</comment>
<dbReference type="GO" id="GO:0005829">
    <property type="term" value="C:cytosol"/>
    <property type="evidence" value="ECO:0007669"/>
    <property type="project" value="TreeGrafter"/>
</dbReference>
<evidence type="ECO:0000256" key="1">
    <source>
        <dbReference type="ARBA" id="ARBA00004496"/>
    </source>
</evidence>
<evidence type="ECO:0000256" key="14">
    <source>
        <dbReference type="ARBA" id="ARBA00077433"/>
    </source>
</evidence>
<feature type="binding site" evidence="15">
    <location>
        <begin position="202"/>
        <end position="205"/>
    </location>
    <ligand>
        <name>ATP</name>
        <dbReference type="ChEBI" id="CHEBI:30616"/>
    </ligand>
</feature>
<feature type="binding site" evidence="15">
    <location>
        <begin position="165"/>
        <end position="168"/>
    </location>
    <ligand>
        <name>ATP</name>
        <dbReference type="ChEBI" id="CHEBI:30616"/>
    </ligand>
</feature>
<dbReference type="UniPathway" id="UPA00028">
    <property type="reaction ID" value="UER00005"/>
</dbReference>
<accession>A0A2P8D0Z9</accession>
<name>A0A2P8D0Z9_9ACTN</name>
<dbReference type="SUPFAM" id="SSF52374">
    <property type="entry name" value="Nucleotidylyl transferase"/>
    <property type="match status" value="1"/>
</dbReference>
<dbReference type="InterPro" id="IPR003721">
    <property type="entry name" value="Pantoate_ligase"/>
</dbReference>
<comment type="pathway">
    <text evidence="2 15">Cofactor biosynthesis; (R)-pantothenate biosynthesis; (R)-pantothenate from (R)-pantoate and beta-alanine: step 1/1.</text>
</comment>
<comment type="similarity">
    <text evidence="3 15">Belongs to the pantothenate synthetase family.</text>
</comment>
<organism evidence="17 18">
    <name type="scientific">Murinocardiopsis flavida</name>
    <dbReference type="NCBI Taxonomy" id="645275"/>
    <lineage>
        <taxon>Bacteria</taxon>
        <taxon>Bacillati</taxon>
        <taxon>Actinomycetota</taxon>
        <taxon>Actinomycetes</taxon>
        <taxon>Streptosporangiales</taxon>
        <taxon>Nocardiopsidaceae</taxon>
        <taxon>Murinocardiopsis</taxon>
    </lineage>
</organism>
<evidence type="ECO:0000256" key="2">
    <source>
        <dbReference type="ARBA" id="ARBA00004990"/>
    </source>
</evidence>
<dbReference type="Gene3D" id="3.30.1300.10">
    <property type="entry name" value="Pantoate-beta-alanine ligase, C-terminal domain"/>
    <property type="match status" value="1"/>
</dbReference>
<evidence type="ECO:0000313" key="18">
    <source>
        <dbReference type="Proteomes" id="UP000240542"/>
    </source>
</evidence>
<evidence type="ECO:0000256" key="6">
    <source>
        <dbReference type="ARBA" id="ARBA00022490"/>
    </source>
</evidence>
<proteinExistence type="inferred from homology"/>
<dbReference type="CDD" id="cd00560">
    <property type="entry name" value="PanC"/>
    <property type="match status" value="1"/>
</dbReference>
<sequence length="301" mass="31135">MTEPTAHPAGTAPGTAGPAAAPPVVVSTPEELSALRPSLGRIALVPTMGALHSGHRRLIAAARADADSVIVSIFVNPLQFGPGEDYQRYPRDLDADVAACAAEGVDVVFAPTVEVMYPGEQLVSVDPGPMGQVLEGEFRPGFFAGVLTVVAKLFHLVRPDTALFGQKDAQQLAVIRRMVRDLAFGITVLSIPTVRDPDGLATSSRNAYLSAEERTSALALSRALLAGADASVTGPIGILTAARAVLAEAEAATPPVAVDYLALVDPGTFGEVTGEYRGEAVLAVAARVGATRLIDNVPLTL</sequence>
<dbReference type="PANTHER" id="PTHR21299:SF1">
    <property type="entry name" value="PANTOATE--BETA-ALANINE LIGASE"/>
    <property type="match status" value="1"/>
</dbReference>
<feature type="binding site" evidence="15">
    <location>
        <position position="171"/>
    </location>
    <ligand>
        <name>(R)-pantoate</name>
        <dbReference type="ChEBI" id="CHEBI:15980"/>
    </ligand>
</feature>
<dbReference type="EC" id="6.3.2.1" evidence="4 15"/>
<reference evidence="17 18" key="1">
    <citation type="submission" date="2018-03" db="EMBL/GenBank/DDBJ databases">
        <title>Genomic Encyclopedia of Archaeal and Bacterial Type Strains, Phase II (KMG-II): from individual species to whole genera.</title>
        <authorList>
            <person name="Goeker M."/>
        </authorList>
    </citation>
    <scope>NUCLEOTIDE SEQUENCE [LARGE SCALE GENOMIC DNA]</scope>
    <source>
        <strain evidence="17 18">DSM 45312</strain>
    </source>
</reference>
<evidence type="ECO:0000256" key="12">
    <source>
        <dbReference type="ARBA" id="ARBA00048258"/>
    </source>
</evidence>
<comment type="catalytic activity">
    <reaction evidence="12 15">
        <text>(R)-pantoate + beta-alanine + ATP = (R)-pantothenate + AMP + diphosphate + H(+)</text>
        <dbReference type="Rhea" id="RHEA:10912"/>
        <dbReference type="ChEBI" id="CHEBI:15378"/>
        <dbReference type="ChEBI" id="CHEBI:15980"/>
        <dbReference type="ChEBI" id="CHEBI:29032"/>
        <dbReference type="ChEBI" id="CHEBI:30616"/>
        <dbReference type="ChEBI" id="CHEBI:33019"/>
        <dbReference type="ChEBI" id="CHEBI:57966"/>
        <dbReference type="ChEBI" id="CHEBI:456215"/>
        <dbReference type="EC" id="6.3.2.1"/>
    </reaction>
</comment>
<dbReference type="PANTHER" id="PTHR21299">
    <property type="entry name" value="CYTIDYLATE KINASE/PANTOATE-BETA-ALANINE LIGASE"/>
    <property type="match status" value="1"/>
</dbReference>
<evidence type="ECO:0000256" key="3">
    <source>
        <dbReference type="ARBA" id="ARBA00009256"/>
    </source>
</evidence>
<dbReference type="InterPro" id="IPR042176">
    <property type="entry name" value="Pantoate_ligase_C"/>
</dbReference>
<evidence type="ECO:0000256" key="8">
    <source>
        <dbReference type="ARBA" id="ARBA00022655"/>
    </source>
</evidence>
<keyword evidence="18" id="KW-1185">Reference proteome</keyword>
<feature type="binding site" evidence="15">
    <location>
        <position position="79"/>
    </location>
    <ligand>
        <name>beta-alanine</name>
        <dbReference type="ChEBI" id="CHEBI:57966"/>
    </ligand>
</feature>
<evidence type="ECO:0000256" key="5">
    <source>
        <dbReference type="ARBA" id="ARBA00014155"/>
    </source>
</evidence>
<dbReference type="NCBIfam" id="TIGR00018">
    <property type="entry name" value="panC"/>
    <property type="match status" value="1"/>
</dbReference>
<keyword evidence="7 15" id="KW-0436">Ligase</keyword>
<keyword evidence="6 15" id="KW-0963">Cytoplasm</keyword>
<feature type="region of interest" description="Disordered" evidence="16">
    <location>
        <begin position="1"/>
        <end position="23"/>
    </location>
</feature>
<dbReference type="Proteomes" id="UP000240542">
    <property type="component" value="Unassembled WGS sequence"/>
</dbReference>
<evidence type="ECO:0000256" key="4">
    <source>
        <dbReference type="ARBA" id="ARBA00012219"/>
    </source>
</evidence>
<evidence type="ECO:0000256" key="10">
    <source>
        <dbReference type="ARBA" id="ARBA00022840"/>
    </source>
</evidence>
<keyword evidence="10 15" id="KW-0067">ATP-binding</keyword>
<evidence type="ECO:0000256" key="7">
    <source>
        <dbReference type="ARBA" id="ARBA00022598"/>
    </source>
</evidence>
<evidence type="ECO:0000256" key="11">
    <source>
        <dbReference type="ARBA" id="ARBA00032806"/>
    </source>
</evidence>
<evidence type="ECO:0000256" key="9">
    <source>
        <dbReference type="ARBA" id="ARBA00022741"/>
    </source>
</evidence>